<dbReference type="OrthoDB" id="266247at2"/>
<name>A0A5C1ADH4_9BACT</name>
<organism evidence="1 2">
    <name type="scientific">Limnoglobus roseus</name>
    <dbReference type="NCBI Taxonomy" id="2598579"/>
    <lineage>
        <taxon>Bacteria</taxon>
        <taxon>Pseudomonadati</taxon>
        <taxon>Planctomycetota</taxon>
        <taxon>Planctomycetia</taxon>
        <taxon>Gemmatales</taxon>
        <taxon>Gemmataceae</taxon>
        <taxon>Limnoglobus</taxon>
    </lineage>
</organism>
<sequence>MPIHDWTIVEAGIYHAFHHSWIAFLSAALNDGLLPPDHYALPEQDVGGYVADVVALHGRSSAPSPSPPTATVMAVAPLASVISQADPARTRKRRSHVAIKHVSGYETFAIIELVSPGNKDNRNGFLVFVQKACDLIERRINLMVVDLFPPGPRDPQGIHAAIWGELAHDDFTPPPDKPLTVVSYEAAFPPKAYLEPRAVGDRLPDMPLFLEPGRHIQVPLEATYQTTWNATPQRWRAAVESR</sequence>
<protein>
    <recommendedName>
        <fullName evidence="3">DUF4058 domain-containing protein</fullName>
    </recommendedName>
</protein>
<evidence type="ECO:0000313" key="1">
    <source>
        <dbReference type="EMBL" id="QEL15154.1"/>
    </source>
</evidence>
<accession>A0A5C1ADH4</accession>
<evidence type="ECO:0000313" key="2">
    <source>
        <dbReference type="Proteomes" id="UP000324974"/>
    </source>
</evidence>
<reference evidence="2" key="1">
    <citation type="submission" date="2019-08" db="EMBL/GenBank/DDBJ databases">
        <title>Limnoglobus roseus gen. nov., sp. nov., a novel freshwater planctomycete with a giant genome from the family Gemmataceae.</title>
        <authorList>
            <person name="Kulichevskaya I.S."/>
            <person name="Naumoff D.G."/>
            <person name="Miroshnikov K."/>
            <person name="Ivanova A."/>
            <person name="Philippov D.A."/>
            <person name="Hakobyan A."/>
            <person name="Rijpstra I.C."/>
            <person name="Sinninghe Damste J.S."/>
            <person name="Liesack W."/>
            <person name="Dedysh S.N."/>
        </authorList>
    </citation>
    <scope>NUCLEOTIDE SEQUENCE [LARGE SCALE GENOMIC DNA]</scope>
    <source>
        <strain evidence="2">PX52</strain>
    </source>
</reference>
<proteinExistence type="predicted"/>
<gene>
    <name evidence="1" type="ORF">PX52LOC_02064</name>
</gene>
<dbReference type="Pfam" id="PF13267">
    <property type="entry name" value="DUF4058"/>
    <property type="match status" value="1"/>
</dbReference>
<dbReference type="Proteomes" id="UP000324974">
    <property type="component" value="Chromosome"/>
</dbReference>
<dbReference type="RefSeq" id="WP_149109993.1">
    <property type="nucleotide sequence ID" value="NZ_CP042425.1"/>
</dbReference>
<dbReference type="AlphaFoldDB" id="A0A5C1ADH4"/>
<dbReference type="EMBL" id="CP042425">
    <property type="protein sequence ID" value="QEL15154.1"/>
    <property type="molecule type" value="Genomic_DNA"/>
</dbReference>
<evidence type="ECO:0008006" key="3">
    <source>
        <dbReference type="Google" id="ProtNLM"/>
    </source>
</evidence>
<dbReference type="InterPro" id="IPR025132">
    <property type="entry name" value="DUF4058"/>
</dbReference>
<dbReference type="KEGG" id="lrs:PX52LOC_02064"/>
<keyword evidence="2" id="KW-1185">Reference proteome</keyword>